<evidence type="ECO:0000256" key="1">
    <source>
        <dbReference type="ARBA" id="ARBA00023242"/>
    </source>
</evidence>
<reference evidence="4 5" key="1">
    <citation type="journal article" date="2016" name="Nat. Commun.">
        <title>Ectomycorrhizal ecology is imprinted in the genome of the dominant symbiotic fungus Cenococcum geophilum.</title>
        <authorList>
            <consortium name="DOE Joint Genome Institute"/>
            <person name="Peter M."/>
            <person name="Kohler A."/>
            <person name="Ohm R.A."/>
            <person name="Kuo A."/>
            <person name="Krutzmann J."/>
            <person name="Morin E."/>
            <person name="Arend M."/>
            <person name="Barry K.W."/>
            <person name="Binder M."/>
            <person name="Choi C."/>
            <person name="Clum A."/>
            <person name="Copeland A."/>
            <person name="Grisel N."/>
            <person name="Haridas S."/>
            <person name="Kipfer T."/>
            <person name="LaButti K."/>
            <person name="Lindquist E."/>
            <person name="Lipzen A."/>
            <person name="Maire R."/>
            <person name="Meier B."/>
            <person name="Mihaltcheva S."/>
            <person name="Molinier V."/>
            <person name="Murat C."/>
            <person name="Poggeler S."/>
            <person name="Quandt C.A."/>
            <person name="Sperisen C."/>
            <person name="Tritt A."/>
            <person name="Tisserant E."/>
            <person name="Crous P.W."/>
            <person name="Henrissat B."/>
            <person name="Nehls U."/>
            <person name="Egli S."/>
            <person name="Spatafora J.W."/>
            <person name="Grigoriev I.V."/>
            <person name="Martin F.M."/>
        </authorList>
    </citation>
    <scope>NUCLEOTIDE SEQUENCE [LARGE SCALE GENOMIC DNA]</scope>
    <source>
        <strain evidence="4 5">CBS 459.81</strain>
    </source>
</reference>
<dbReference type="GO" id="GO:0044027">
    <property type="term" value="P:negative regulation of gene expression via chromosomal CpG island methylation"/>
    <property type="evidence" value="ECO:0007669"/>
    <property type="project" value="TreeGrafter"/>
</dbReference>
<gene>
    <name evidence="4" type="ORF">K432DRAFT_286630</name>
</gene>
<name>A0A8E2EK87_9PEZI</name>
<dbReference type="InterPro" id="IPR015947">
    <property type="entry name" value="PUA-like_sf"/>
</dbReference>
<dbReference type="GO" id="GO:0016567">
    <property type="term" value="P:protein ubiquitination"/>
    <property type="evidence" value="ECO:0007669"/>
    <property type="project" value="TreeGrafter"/>
</dbReference>
<keyword evidence="5" id="KW-1185">Reference proteome</keyword>
<comment type="subcellular location">
    <subcellularLocation>
        <location evidence="2">Nucleus</location>
    </subcellularLocation>
</comment>
<feature type="domain" description="YDG" evidence="3">
    <location>
        <begin position="107"/>
        <end position="248"/>
    </location>
</feature>
<dbReference type="Gene3D" id="2.30.280.10">
    <property type="entry name" value="SRA-YDG"/>
    <property type="match status" value="1"/>
</dbReference>
<dbReference type="PANTHER" id="PTHR14140:SF27">
    <property type="entry name" value="OS04G0289800 PROTEIN"/>
    <property type="match status" value="1"/>
</dbReference>
<dbReference type="OrthoDB" id="2270193at2759"/>
<dbReference type="Pfam" id="PF02182">
    <property type="entry name" value="SAD_SRA"/>
    <property type="match status" value="1"/>
</dbReference>
<dbReference type="InterPro" id="IPR045134">
    <property type="entry name" value="UHRF1/2-like"/>
</dbReference>
<proteinExistence type="predicted"/>
<evidence type="ECO:0000256" key="2">
    <source>
        <dbReference type="PROSITE-ProRule" id="PRU00358"/>
    </source>
</evidence>
<dbReference type="SUPFAM" id="SSF88697">
    <property type="entry name" value="PUA domain-like"/>
    <property type="match status" value="1"/>
</dbReference>
<dbReference type="EMBL" id="KV744817">
    <property type="protein sequence ID" value="OCK85561.1"/>
    <property type="molecule type" value="Genomic_DNA"/>
</dbReference>
<evidence type="ECO:0000313" key="5">
    <source>
        <dbReference type="Proteomes" id="UP000250266"/>
    </source>
</evidence>
<dbReference type="GO" id="GO:0061630">
    <property type="term" value="F:ubiquitin protein ligase activity"/>
    <property type="evidence" value="ECO:0007669"/>
    <property type="project" value="TreeGrafter"/>
</dbReference>
<dbReference type="InterPro" id="IPR036987">
    <property type="entry name" value="SRA-YDG_sf"/>
</dbReference>
<evidence type="ECO:0000313" key="4">
    <source>
        <dbReference type="EMBL" id="OCK85561.1"/>
    </source>
</evidence>
<keyword evidence="1 2" id="KW-0539">Nucleus</keyword>
<dbReference type="PROSITE" id="PS51015">
    <property type="entry name" value="YDG"/>
    <property type="match status" value="1"/>
</dbReference>
<dbReference type="PANTHER" id="PTHR14140">
    <property type="entry name" value="E3 UBIQUITIN-PROTEIN LIGASE UHRF-RELATED"/>
    <property type="match status" value="1"/>
</dbReference>
<accession>A0A8E2EK87</accession>
<dbReference type="AlphaFoldDB" id="A0A8E2EK87"/>
<dbReference type="InterPro" id="IPR003105">
    <property type="entry name" value="SRA_YDG"/>
</dbReference>
<protein>
    <recommendedName>
        <fullName evidence="3">YDG domain-containing protein</fullName>
    </recommendedName>
</protein>
<dbReference type="Proteomes" id="UP000250266">
    <property type="component" value="Unassembled WGS sequence"/>
</dbReference>
<sequence>MAFKDLRTHLHKLEFLQVDRYILKDRRMLDNQNGLPQIFDARFSQGVQYPWDIKADAQELYNRWCLEVFSIDLLRGITKAKIKGKEDKRSADRIEKDFPGRVLANFHGQGHLINGQWWPTQLCSLRDGAHGSSQGGIFGEAGKGCFSIVLSAGFHYGDIDNGDTIWYSGTESSNETPTENTMRLIETAEMLPNEKQPVRVIRSWNMKKENPYRPQRGFRYDGLYDVVQKRLDEKKKAMYSFYLVRRAGQDPIRYQGVEVRPTTQEIDAYDKLRAADLPVVKW</sequence>
<dbReference type="SMART" id="SM00466">
    <property type="entry name" value="SRA"/>
    <property type="match status" value="1"/>
</dbReference>
<evidence type="ECO:0000259" key="3">
    <source>
        <dbReference type="PROSITE" id="PS51015"/>
    </source>
</evidence>
<organism evidence="4 5">
    <name type="scientific">Lepidopterella palustris CBS 459.81</name>
    <dbReference type="NCBI Taxonomy" id="1314670"/>
    <lineage>
        <taxon>Eukaryota</taxon>
        <taxon>Fungi</taxon>
        <taxon>Dikarya</taxon>
        <taxon>Ascomycota</taxon>
        <taxon>Pezizomycotina</taxon>
        <taxon>Dothideomycetes</taxon>
        <taxon>Pleosporomycetidae</taxon>
        <taxon>Mytilinidiales</taxon>
        <taxon>Argynnaceae</taxon>
        <taxon>Lepidopterella</taxon>
    </lineage>
</organism>
<dbReference type="GO" id="GO:0005634">
    <property type="term" value="C:nucleus"/>
    <property type="evidence" value="ECO:0007669"/>
    <property type="project" value="UniProtKB-SubCell"/>
</dbReference>